<name>A0A397T0E6_9GLOM</name>
<gene>
    <name evidence="1" type="ORF">C1645_769123</name>
</gene>
<sequence length="58" mass="7020">MKILLRILRFTRQIAKETFRKMFKEEGFVSLFALLMLIKLVNNNFFYKLSHLEKILSP</sequence>
<evidence type="ECO:0000313" key="2">
    <source>
        <dbReference type="Proteomes" id="UP000265703"/>
    </source>
</evidence>
<evidence type="ECO:0000313" key="1">
    <source>
        <dbReference type="EMBL" id="RIA90789.1"/>
    </source>
</evidence>
<organism evidence="1 2">
    <name type="scientific">Glomus cerebriforme</name>
    <dbReference type="NCBI Taxonomy" id="658196"/>
    <lineage>
        <taxon>Eukaryota</taxon>
        <taxon>Fungi</taxon>
        <taxon>Fungi incertae sedis</taxon>
        <taxon>Mucoromycota</taxon>
        <taxon>Glomeromycotina</taxon>
        <taxon>Glomeromycetes</taxon>
        <taxon>Glomerales</taxon>
        <taxon>Glomeraceae</taxon>
        <taxon>Glomus</taxon>
    </lineage>
</organism>
<dbReference type="AlphaFoldDB" id="A0A397T0E6"/>
<dbReference type="EMBL" id="QKYT01000171">
    <property type="protein sequence ID" value="RIA90789.1"/>
    <property type="molecule type" value="Genomic_DNA"/>
</dbReference>
<comment type="caution">
    <text evidence="1">The sequence shown here is derived from an EMBL/GenBank/DDBJ whole genome shotgun (WGS) entry which is preliminary data.</text>
</comment>
<protein>
    <submittedName>
        <fullName evidence="1">Uncharacterized protein</fullName>
    </submittedName>
</protein>
<dbReference type="Proteomes" id="UP000265703">
    <property type="component" value="Unassembled WGS sequence"/>
</dbReference>
<proteinExistence type="predicted"/>
<keyword evidence="2" id="KW-1185">Reference proteome</keyword>
<reference evidence="1 2" key="1">
    <citation type="submission" date="2018-06" db="EMBL/GenBank/DDBJ databases">
        <title>Comparative genomics reveals the genomic features of Rhizophagus irregularis, R. cerebriforme, R. diaphanum and Gigaspora rosea, and their symbiotic lifestyle signature.</title>
        <authorList>
            <person name="Morin E."/>
            <person name="San Clemente H."/>
            <person name="Chen E.C.H."/>
            <person name="De La Providencia I."/>
            <person name="Hainaut M."/>
            <person name="Kuo A."/>
            <person name="Kohler A."/>
            <person name="Murat C."/>
            <person name="Tang N."/>
            <person name="Roy S."/>
            <person name="Loubradou J."/>
            <person name="Henrissat B."/>
            <person name="Grigoriev I.V."/>
            <person name="Corradi N."/>
            <person name="Roux C."/>
            <person name="Martin F.M."/>
        </authorList>
    </citation>
    <scope>NUCLEOTIDE SEQUENCE [LARGE SCALE GENOMIC DNA]</scope>
    <source>
        <strain evidence="1 2">DAOM 227022</strain>
    </source>
</reference>
<accession>A0A397T0E6</accession>